<dbReference type="PROSITE" id="PS51898">
    <property type="entry name" value="TYR_RECOMBINASE"/>
    <property type="match status" value="1"/>
</dbReference>
<dbReference type="Pfam" id="PF00589">
    <property type="entry name" value="Phage_integrase"/>
    <property type="match status" value="1"/>
</dbReference>
<accession>A0ABN2YLC2</accession>
<evidence type="ECO:0000313" key="3">
    <source>
        <dbReference type="EMBL" id="GAA2129242.1"/>
    </source>
</evidence>
<dbReference type="PANTHER" id="PTHR30349">
    <property type="entry name" value="PHAGE INTEGRASE-RELATED"/>
    <property type="match status" value="1"/>
</dbReference>
<dbReference type="Proteomes" id="UP001501020">
    <property type="component" value="Unassembled WGS sequence"/>
</dbReference>
<proteinExistence type="predicted"/>
<organism evidence="3 4">
    <name type="scientific">Actinomadura napierensis</name>
    <dbReference type="NCBI Taxonomy" id="267854"/>
    <lineage>
        <taxon>Bacteria</taxon>
        <taxon>Bacillati</taxon>
        <taxon>Actinomycetota</taxon>
        <taxon>Actinomycetes</taxon>
        <taxon>Streptosporangiales</taxon>
        <taxon>Thermomonosporaceae</taxon>
        <taxon>Actinomadura</taxon>
    </lineage>
</organism>
<keyword evidence="4" id="KW-1185">Reference proteome</keyword>
<evidence type="ECO:0000256" key="1">
    <source>
        <dbReference type="ARBA" id="ARBA00023172"/>
    </source>
</evidence>
<dbReference type="InterPro" id="IPR050090">
    <property type="entry name" value="Tyrosine_recombinase_XerCD"/>
</dbReference>
<dbReference type="Gene3D" id="1.10.443.10">
    <property type="entry name" value="Intergrase catalytic core"/>
    <property type="match status" value="1"/>
</dbReference>
<keyword evidence="1" id="KW-0233">DNA recombination</keyword>
<dbReference type="RefSeq" id="WP_407061465.1">
    <property type="nucleotide sequence ID" value="NZ_BAAAMR010000013.1"/>
</dbReference>
<dbReference type="InterPro" id="IPR011010">
    <property type="entry name" value="DNA_brk_join_enz"/>
</dbReference>
<gene>
    <name evidence="3" type="ORF">GCM10009727_20570</name>
</gene>
<dbReference type="EMBL" id="BAAAMR010000013">
    <property type="protein sequence ID" value="GAA2129242.1"/>
    <property type="molecule type" value="Genomic_DNA"/>
</dbReference>
<dbReference type="SUPFAM" id="SSF56349">
    <property type="entry name" value="DNA breaking-rejoining enzymes"/>
    <property type="match status" value="1"/>
</dbReference>
<name>A0ABN2YLC2_9ACTN</name>
<dbReference type="InterPro" id="IPR013762">
    <property type="entry name" value="Integrase-like_cat_sf"/>
</dbReference>
<sequence length="206" mass="22458">MFKLAEMVPEHLRALLLLATFASLRWGEVVALRRMDLDLNARTVSVRQAQVELDTGELIIGPPKSRAGLRAVALPRAVIPYLRQHLGNFAGPEPESLIFTGKRGGVLRRANFRRATKWTETVTKLGVPELHFHDLRHTGNTFAAGSGASLCDLMERMGHDSVRAAMIYQHRTAGGNRAIAQAMDDKINNDDPDDDDGAAGGLAIVG</sequence>
<comment type="caution">
    <text evidence="3">The sequence shown here is derived from an EMBL/GenBank/DDBJ whole genome shotgun (WGS) entry which is preliminary data.</text>
</comment>
<dbReference type="PANTHER" id="PTHR30349:SF64">
    <property type="entry name" value="PROPHAGE INTEGRASE INTD-RELATED"/>
    <property type="match status" value="1"/>
</dbReference>
<evidence type="ECO:0000313" key="4">
    <source>
        <dbReference type="Proteomes" id="UP001501020"/>
    </source>
</evidence>
<reference evidence="3 4" key="1">
    <citation type="journal article" date="2019" name="Int. J. Syst. Evol. Microbiol.">
        <title>The Global Catalogue of Microorganisms (GCM) 10K type strain sequencing project: providing services to taxonomists for standard genome sequencing and annotation.</title>
        <authorList>
            <consortium name="The Broad Institute Genomics Platform"/>
            <consortium name="The Broad Institute Genome Sequencing Center for Infectious Disease"/>
            <person name="Wu L."/>
            <person name="Ma J."/>
        </authorList>
    </citation>
    <scope>NUCLEOTIDE SEQUENCE [LARGE SCALE GENOMIC DNA]</scope>
    <source>
        <strain evidence="3 4">JCM 13850</strain>
    </source>
</reference>
<dbReference type="CDD" id="cd01189">
    <property type="entry name" value="INT_ICEBs1_C_like"/>
    <property type="match status" value="1"/>
</dbReference>
<protein>
    <recommendedName>
        <fullName evidence="2">Tyr recombinase domain-containing protein</fullName>
    </recommendedName>
</protein>
<evidence type="ECO:0000259" key="2">
    <source>
        <dbReference type="PROSITE" id="PS51898"/>
    </source>
</evidence>
<dbReference type="InterPro" id="IPR002104">
    <property type="entry name" value="Integrase_catalytic"/>
</dbReference>
<feature type="domain" description="Tyr recombinase" evidence="2">
    <location>
        <begin position="1"/>
        <end position="181"/>
    </location>
</feature>